<evidence type="ECO:0000313" key="2">
    <source>
        <dbReference type="Proteomes" id="UP000230658"/>
    </source>
</evidence>
<proteinExistence type="predicted"/>
<dbReference type="AlphaFoldDB" id="A0A2M7MHP2"/>
<dbReference type="EMBL" id="PFJV01000028">
    <property type="protein sequence ID" value="PIX92557.1"/>
    <property type="molecule type" value="Genomic_DNA"/>
</dbReference>
<sequence length="144" mass="16457">YAAPEVNFDYGRGPIELAISNHPDNPRVQGVAEQNQASSSLPDNQELAYYETYITATAYTSREAETDGSPYIAAWGDHVFWGMIASNAFPYGTKIQIPDYFGDKMFIVLDRMNARYYHRLDVWMPELPTAQSWGARYLKIKVYK</sequence>
<reference evidence="2" key="1">
    <citation type="submission" date="2017-09" db="EMBL/GenBank/DDBJ databases">
        <title>Depth-based differentiation of microbial function through sediment-hosted aquifers and enrichment of novel symbionts in the deep terrestrial subsurface.</title>
        <authorList>
            <person name="Probst A.J."/>
            <person name="Ladd B."/>
            <person name="Jarett J.K."/>
            <person name="Geller-Mcgrath D.E."/>
            <person name="Sieber C.M.K."/>
            <person name="Emerson J.B."/>
            <person name="Anantharaman K."/>
            <person name="Thomas B.C."/>
            <person name="Malmstrom R."/>
            <person name="Stieglmeier M."/>
            <person name="Klingl A."/>
            <person name="Woyke T."/>
            <person name="Ryan C.M."/>
            <person name="Banfield J.F."/>
        </authorList>
    </citation>
    <scope>NUCLEOTIDE SEQUENCE [LARGE SCALE GENOMIC DNA]</scope>
</reference>
<evidence type="ECO:0000313" key="1">
    <source>
        <dbReference type="EMBL" id="PIX92557.1"/>
    </source>
</evidence>
<accession>A0A2M7MHP2</accession>
<protein>
    <recommendedName>
        <fullName evidence="3">3D domain-containing protein</fullName>
    </recommendedName>
</protein>
<name>A0A2M7MHP2_9BACT</name>
<gene>
    <name evidence="1" type="ORF">COZ26_01150</name>
</gene>
<comment type="caution">
    <text evidence="1">The sequence shown here is derived from an EMBL/GenBank/DDBJ whole genome shotgun (WGS) entry which is preliminary data.</text>
</comment>
<organism evidence="1 2">
    <name type="scientific">Candidatus Kuenenbacteria bacterium CG_4_10_14_3_um_filter_39_14</name>
    <dbReference type="NCBI Taxonomy" id="1974614"/>
    <lineage>
        <taxon>Bacteria</taxon>
        <taxon>Candidatus Kueneniibacteriota</taxon>
    </lineage>
</organism>
<dbReference type="CDD" id="cd22784">
    <property type="entry name" value="DPBB_MltA_YuiC-like"/>
    <property type="match status" value="1"/>
</dbReference>
<dbReference type="Proteomes" id="UP000230658">
    <property type="component" value="Unassembled WGS sequence"/>
</dbReference>
<evidence type="ECO:0008006" key="3">
    <source>
        <dbReference type="Google" id="ProtNLM"/>
    </source>
</evidence>
<feature type="non-terminal residue" evidence="1">
    <location>
        <position position="1"/>
    </location>
</feature>